<dbReference type="SUPFAM" id="SSF53335">
    <property type="entry name" value="S-adenosyl-L-methionine-dependent methyltransferases"/>
    <property type="match status" value="1"/>
</dbReference>
<dbReference type="GO" id="GO:0035657">
    <property type="term" value="C:eRF1 methyltransferase complex"/>
    <property type="evidence" value="ECO:0007669"/>
    <property type="project" value="TreeGrafter"/>
</dbReference>
<accession>A0AAD7J531</accession>
<evidence type="ECO:0000256" key="1">
    <source>
        <dbReference type="ARBA" id="ARBA00004123"/>
    </source>
</evidence>
<dbReference type="NCBIfam" id="TIGR00537">
    <property type="entry name" value="hemK_rel_arch"/>
    <property type="match status" value="1"/>
</dbReference>
<evidence type="ECO:0000256" key="3">
    <source>
        <dbReference type="ARBA" id="ARBA00022603"/>
    </source>
</evidence>
<dbReference type="InterPro" id="IPR052190">
    <property type="entry name" value="Euk-Arch_PrmC-MTase"/>
</dbReference>
<gene>
    <name evidence="8" type="ORF">DFH07DRAFT_868293</name>
</gene>
<dbReference type="AlphaFoldDB" id="A0AAD7J531"/>
<dbReference type="GO" id="GO:0003676">
    <property type="term" value="F:nucleic acid binding"/>
    <property type="evidence" value="ECO:0007669"/>
    <property type="project" value="InterPro"/>
</dbReference>
<dbReference type="PANTHER" id="PTHR45875">
    <property type="entry name" value="METHYLTRANSFERASE N6AMT1"/>
    <property type="match status" value="1"/>
</dbReference>
<keyword evidence="6" id="KW-0539">Nucleus</keyword>
<keyword evidence="3 8" id="KW-0489">Methyltransferase</keyword>
<comment type="subcellular location">
    <subcellularLocation>
        <location evidence="1">Nucleus</location>
    </subcellularLocation>
</comment>
<evidence type="ECO:0000259" key="7">
    <source>
        <dbReference type="Pfam" id="PF05175"/>
    </source>
</evidence>
<protein>
    <submittedName>
        <fullName evidence="8">S-adenosyl-L-methionine-dependent methyltransferase</fullName>
    </submittedName>
</protein>
<evidence type="ECO:0000256" key="4">
    <source>
        <dbReference type="ARBA" id="ARBA00022679"/>
    </source>
</evidence>
<keyword evidence="9" id="KW-1185">Reference proteome</keyword>
<dbReference type="InterPro" id="IPR004557">
    <property type="entry name" value="PrmC-related"/>
</dbReference>
<evidence type="ECO:0000256" key="6">
    <source>
        <dbReference type="ARBA" id="ARBA00023242"/>
    </source>
</evidence>
<keyword evidence="4" id="KW-0808">Transferase</keyword>
<dbReference type="PANTHER" id="PTHR45875:SF1">
    <property type="entry name" value="METHYLTRANSFERASE N6AMT1"/>
    <property type="match status" value="1"/>
</dbReference>
<dbReference type="PROSITE" id="PS00092">
    <property type="entry name" value="N6_MTASE"/>
    <property type="match status" value="1"/>
</dbReference>
<dbReference type="GO" id="GO:0008276">
    <property type="term" value="F:protein methyltransferase activity"/>
    <property type="evidence" value="ECO:0007669"/>
    <property type="project" value="TreeGrafter"/>
</dbReference>
<evidence type="ECO:0000256" key="2">
    <source>
        <dbReference type="ARBA" id="ARBA00006149"/>
    </source>
</evidence>
<comment type="similarity">
    <text evidence="2">Belongs to the eukaryotic/archaeal PrmC-related family.</text>
</comment>
<proteinExistence type="inferred from homology"/>
<dbReference type="Gene3D" id="3.40.50.150">
    <property type="entry name" value="Vaccinia Virus protein VP39"/>
    <property type="match status" value="1"/>
</dbReference>
<dbReference type="CDD" id="cd02440">
    <property type="entry name" value="AdoMet_MTases"/>
    <property type="match status" value="1"/>
</dbReference>
<dbReference type="GO" id="GO:0008757">
    <property type="term" value="F:S-adenosylmethionine-dependent methyltransferase activity"/>
    <property type="evidence" value="ECO:0007669"/>
    <property type="project" value="TreeGrafter"/>
</dbReference>
<dbReference type="EMBL" id="JARJLG010000061">
    <property type="protein sequence ID" value="KAJ7756480.1"/>
    <property type="molecule type" value="Genomic_DNA"/>
</dbReference>
<evidence type="ECO:0000313" key="8">
    <source>
        <dbReference type="EMBL" id="KAJ7756480.1"/>
    </source>
</evidence>
<dbReference type="InterPro" id="IPR007848">
    <property type="entry name" value="Small_mtfrase_dom"/>
</dbReference>
<comment type="caution">
    <text evidence="8">The sequence shown here is derived from an EMBL/GenBank/DDBJ whole genome shotgun (WGS) entry which is preliminary data.</text>
</comment>
<dbReference type="InterPro" id="IPR002052">
    <property type="entry name" value="DNA_methylase_N6_adenine_CS"/>
</dbReference>
<evidence type="ECO:0000256" key="5">
    <source>
        <dbReference type="ARBA" id="ARBA00022691"/>
    </source>
</evidence>
<dbReference type="Proteomes" id="UP001215280">
    <property type="component" value="Unassembled WGS sequence"/>
</dbReference>
<sequence length="232" mass="25703">MIPTPDLSHLRPGDYEHIYEPAEDTFILLDALEQDAEELTTMGPLISLEIGSGSGCVSSFLGSITGPSAVLYLCTDINPHACKCSSATGRQNKVPLELVNASLAQPLLSRLRKSVDIILFNPPYVPTVRDEASGAQTDRDIGGSWAGGQDGMQVTDRFFPQVDDLLSPRGRFYLVAVSQNNVPDIQRRMREEYALESKVVLQRRAGREHLFVIRFAREGREFISLDRLSEPL</sequence>
<name>A0AAD7J531_9AGAR</name>
<dbReference type="GO" id="GO:0005634">
    <property type="term" value="C:nucleus"/>
    <property type="evidence" value="ECO:0007669"/>
    <property type="project" value="UniProtKB-SubCell"/>
</dbReference>
<keyword evidence="5" id="KW-0949">S-adenosyl-L-methionine</keyword>
<evidence type="ECO:0000313" key="9">
    <source>
        <dbReference type="Proteomes" id="UP001215280"/>
    </source>
</evidence>
<dbReference type="FunFam" id="3.40.50.150:FF:000077">
    <property type="entry name" value="HemK methyltransferase family member 2"/>
    <property type="match status" value="1"/>
</dbReference>
<reference evidence="8" key="1">
    <citation type="submission" date="2023-03" db="EMBL/GenBank/DDBJ databases">
        <title>Massive genome expansion in bonnet fungi (Mycena s.s.) driven by repeated elements and novel gene families across ecological guilds.</title>
        <authorList>
            <consortium name="Lawrence Berkeley National Laboratory"/>
            <person name="Harder C.B."/>
            <person name="Miyauchi S."/>
            <person name="Viragh M."/>
            <person name="Kuo A."/>
            <person name="Thoen E."/>
            <person name="Andreopoulos B."/>
            <person name="Lu D."/>
            <person name="Skrede I."/>
            <person name="Drula E."/>
            <person name="Henrissat B."/>
            <person name="Morin E."/>
            <person name="Kohler A."/>
            <person name="Barry K."/>
            <person name="LaButti K."/>
            <person name="Morin E."/>
            <person name="Salamov A."/>
            <person name="Lipzen A."/>
            <person name="Mereny Z."/>
            <person name="Hegedus B."/>
            <person name="Baldrian P."/>
            <person name="Stursova M."/>
            <person name="Weitz H."/>
            <person name="Taylor A."/>
            <person name="Grigoriev I.V."/>
            <person name="Nagy L.G."/>
            <person name="Martin F."/>
            <person name="Kauserud H."/>
        </authorList>
    </citation>
    <scope>NUCLEOTIDE SEQUENCE</scope>
    <source>
        <strain evidence="8">CBHHK188m</strain>
    </source>
</reference>
<organism evidence="8 9">
    <name type="scientific">Mycena maculata</name>
    <dbReference type="NCBI Taxonomy" id="230809"/>
    <lineage>
        <taxon>Eukaryota</taxon>
        <taxon>Fungi</taxon>
        <taxon>Dikarya</taxon>
        <taxon>Basidiomycota</taxon>
        <taxon>Agaricomycotina</taxon>
        <taxon>Agaricomycetes</taxon>
        <taxon>Agaricomycetidae</taxon>
        <taxon>Agaricales</taxon>
        <taxon>Marasmiineae</taxon>
        <taxon>Mycenaceae</taxon>
        <taxon>Mycena</taxon>
    </lineage>
</organism>
<dbReference type="Pfam" id="PF05175">
    <property type="entry name" value="MTS"/>
    <property type="match status" value="1"/>
</dbReference>
<dbReference type="GO" id="GO:0032259">
    <property type="term" value="P:methylation"/>
    <property type="evidence" value="ECO:0007669"/>
    <property type="project" value="UniProtKB-KW"/>
</dbReference>
<dbReference type="InterPro" id="IPR029063">
    <property type="entry name" value="SAM-dependent_MTases_sf"/>
</dbReference>
<feature type="domain" description="Methyltransferase small" evidence="7">
    <location>
        <begin position="48"/>
        <end position="125"/>
    </location>
</feature>